<dbReference type="Proteomes" id="UP000199643">
    <property type="component" value="Unassembled WGS sequence"/>
</dbReference>
<feature type="transmembrane region" description="Helical" evidence="1">
    <location>
        <begin position="124"/>
        <end position="143"/>
    </location>
</feature>
<evidence type="ECO:0000313" key="2">
    <source>
        <dbReference type="EMBL" id="SDH69506.1"/>
    </source>
</evidence>
<feature type="transmembrane region" description="Helical" evidence="1">
    <location>
        <begin position="159"/>
        <end position="184"/>
    </location>
</feature>
<gene>
    <name evidence="2" type="ORF">SAMN05421827_1399</name>
</gene>
<keyword evidence="1" id="KW-0472">Membrane</keyword>
<proteinExistence type="predicted"/>
<dbReference type="AlphaFoldDB" id="A0A1G8EI06"/>
<evidence type="ECO:0000256" key="1">
    <source>
        <dbReference type="SAM" id="Phobius"/>
    </source>
</evidence>
<feature type="transmembrane region" description="Helical" evidence="1">
    <location>
        <begin position="74"/>
        <end position="94"/>
    </location>
</feature>
<name>A0A1G8EI06_9SPHI</name>
<organism evidence="2 3">
    <name type="scientific">Pedobacter terrae</name>
    <dbReference type="NCBI Taxonomy" id="405671"/>
    <lineage>
        <taxon>Bacteria</taxon>
        <taxon>Pseudomonadati</taxon>
        <taxon>Bacteroidota</taxon>
        <taxon>Sphingobacteriia</taxon>
        <taxon>Sphingobacteriales</taxon>
        <taxon>Sphingobacteriaceae</taxon>
        <taxon>Pedobacter</taxon>
    </lineage>
</organism>
<dbReference type="EMBL" id="FNCH01000039">
    <property type="protein sequence ID" value="SDH69506.1"/>
    <property type="molecule type" value="Genomic_DNA"/>
</dbReference>
<dbReference type="OrthoDB" id="1249607at2"/>
<dbReference type="STRING" id="405671.SAMN05421827_1399"/>
<sequence>MNFDDLKNEWNAENPEESNISSDMLKIKQAHTPIDKIRAKMKHEFFYQLFFLVLMAFIPYIFGFSALINRVFMMTYSITCGFTAYYFFKFYIFYKNSYNLSMDTRKNILWFYYEMKLNIELYKALTYIVAFISVGFLTAFVFIEKASVFSRILNKLSPVYILLNCFVTILVIGAITELWAWFYYGKYLKQVKKVIDELDYE</sequence>
<evidence type="ECO:0000313" key="3">
    <source>
        <dbReference type="Proteomes" id="UP000199643"/>
    </source>
</evidence>
<accession>A0A1G8EI06</accession>
<keyword evidence="3" id="KW-1185">Reference proteome</keyword>
<keyword evidence="1" id="KW-1133">Transmembrane helix</keyword>
<reference evidence="3" key="1">
    <citation type="submission" date="2016-10" db="EMBL/GenBank/DDBJ databases">
        <authorList>
            <person name="Varghese N."/>
            <person name="Submissions S."/>
        </authorList>
    </citation>
    <scope>NUCLEOTIDE SEQUENCE [LARGE SCALE GENOMIC DNA]</scope>
    <source>
        <strain evidence="3">DSM 17933</strain>
    </source>
</reference>
<feature type="transmembrane region" description="Helical" evidence="1">
    <location>
        <begin position="45"/>
        <end position="68"/>
    </location>
</feature>
<protein>
    <submittedName>
        <fullName evidence="2">Uncharacterized protein</fullName>
    </submittedName>
</protein>
<keyword evidence="1" id="KW-0812">Transmembrane</keyword>
<dbReference type="RefSeq" id="WP_090505078.1">
    <property type="nucleotide sequence ID" value="NZ_FNCH01000039.1"/>
</dbReference>